<evidence type="ECO:0000313" key="10">
    <source>
        <dbReference type="Proteomes" id="UP000198280"/>
    </source>
</evidence>
<comment type="cofactor">
    <cofactor evidence="5">
        <name>Mg(2+)</name>
        <dbReference type="ChEBI" id="CHEBI:18420"/>
    </cofactor>
    <cofactor evidence="5">
        <name>Mn(2+)</name>
        <dbReference type="ChEBI" id="CHEBI:29035"/>
    </cofactor>
    <text evidence="5">Divalent metal cations. Prefers magnesium or manganese.</text>
</comment>
<evidence type="ECO:0000256" key="1">
    <source>
        <dbReference type="ARBA" id="ARBA00008785"/>
    </source>
</evidence>
<dbReference type="InterPro" id="IPR037062">
    <property type="entry name" value="Malic_N_dom_sf"/>
</dbReference>
<sequence>MAAEIVNPRTDSTSSTDSTERAESTDGDGPDSPVDPVFALHRGGKMEVTATVPVRNADDLSLAYTPGVARVCTAIAEQPELVHDYTWKSQVVAVVTDGTAVLGLGDIGPEASLPVMEGKAILFKQFGGVDAVPIALATTDVDEIVDTVVRLAPSFGGVNLEDISAPRCFEIERKLQERLDIPVFHDDQHGTAVVTLAALRNATRLTGRALGELRAVISGAGAAGVAIAKILVEAGIGDVAVTDRKGVVHAGREDLNAAKRELATYTNRAGLTGTLEEALAGADVFIGVSGGTVPEEAVATMAKGCFIFAMANPTPEIHPEVAHKYAAVVATGRSDFPNQINNVLAFPGIFSGALQVRASRITEGMKIAAAEALAAVVDGELSADCVIPSPFDERVAPAVSAAVAAAARAEGVARR</sequence>
<dbReference type="GO" id="GO:0004470">
    <property type="term" value="F:malic enzyme activity"/>
    <property type="evidence" value="ECO:0007669"/>
    <property type="project" value="InterPro"/>
</dbReference>
<evidence type="ECO:0000256" key="2">
    <source>
        <dbReference type="ARBA" id="ARBA00023002"/>
    </source>
</evidence>
<organism evidence="9 10">
    <name type="scientific">Actinacidiphila glaucinigra</name>
    <dbReference type="NCBI Taxonomy" id="235986"/>
    <lineage>
        <taxon>Bacteria</taxon>
        <taxon>Bacillati</taxon>
        <taxon>Actinomycetota</taxon>
        <taxon>Actinomycetes</taxon>
        <taxon>Kitasatosporales</taxon>
        <taxon>Streptomycetaceae</taxon>
        <taxon>Actinacidiphila</taxon>
    </lineage>
</organism>
<feature type="binding site" evidence="5">
    <location>
        <position position="187"/>
    </location>
    <ligand>
        <name>a divalent metal cation</name>
        <dbReference type="ChEBI" id="CHEBI:60240"/>
    </ligand>
</feature>
<dbReference type="SUPFAM" id="SSF51735">
    <property type="entry name" value="NAD(P)-binding Rossmann-fold domains"/>
    <property type="match status" value="1"/>
</dbReference>
<feature type="binding site" evidence="4">
    <location>
        <position position="312"/>
    </location>
    <ligand>
        <name>(S)-malate</name>
        <dbReference type="ChEBI" id="CHEBI:15589"/>
    </ligand>
</feature>
<dbReference type="PIRSF" id="PIRSF000106">
    <property type="entry name" value="ME"/>
    <property type="match status" value="1"/>
</dbReference>
<feature type="active site" description="Proton acceptor" evidence="3">
    <location>
        <position position="119"/>
    </location>
</feature>
<evidence type="ECO:0000256" key="6">
    <source>
        <dbReference type="SAM" id="MobiDB-lite"/>
    </source>
</evidence>
<dbReference type="Gene3D" id="3.40.50.720">
    <property type="entry name" value="NAD(P)-binding Rossmann-like Domain"/>
    <property type="match status" value="1"/>
</dbReference>
<dbReference type="GO" id="GO:0016616">
    <property type="term" value="F:oxidoreductase activity, acting on the CH-OH group of donors, NAD or NADP as acceptor"/>
    <property type="evidence" value="ECO:0007669"/>
    <property type="project" value="InterPro"/>
</dbReference>
<dbReference type="SMART" id="SM01274">
    <property type="entry name" value="malic"/>
    <property type="match status" value="1"/>
</dbReference>
<proteinExistence type="inferred from homology"/>
<keyword evidence="5" id="KW-0479">Metal-binding</keyword>
<dbReference type="Pfam" id="PF03949">
    <property type="entry name" value="Malic_M"/>
    <property type="match status" value="1"/>
</dbReference>
<comment type="similarity">
    <text evidence="1">Belongs to the malic enzymes family.</text>
</comment>
<evidence type="ECO:0000256" key="5">
    <source>
        <dbReference type="PIRSR" id="PIRSR000106-3"/>
    </source>
</evidence>
<feature type="active site" description="Proton donor" evidence="3">
    <location>
        <position position="64"/>
    </location>
</feature>
<dbReference type="InterPro" id="IPR051674">
    <property type="entry name" value="Malate_Decarboxylase"/>
</dbReference>
<feature type="domain" description="Malic enzyme NAD-binding" evidence="7">
    <location>
        <begin position="188"/>
        <end position="408"/>
    </location>
</feature>
<dbReference type="GO" id="GO:0051287">
    <property type="term" value="F:NAD binding"/>
    <property type="evidence" value="ECO:0007669"/>
    <property type="project" value="InterPro"/>
</dbReference>
<protein>
    <submittedName>
        <fullName evidence="9">Malate dehydrogenase (Oxaloacetate-decarboxylating)</fullName>
    </submittedName>
</protein>
<dbReference type="GO" id="GO:0046872">
    <property type="term" value="F:metal ion binding"/>
    <property type="evidence" value="ECO:0007669"/>
    <property type="project" value="UniProtKB-KW"/>
</dbReference>
<dbReference type="InterPro" id="IPR012301">
    <property type="entry name" value="Malic_N_dom"/>
</dbReference>
<dbReference type="Proteomes" id="UP000198280">
    <property type="component" value="Unassembled WGS sequence"/>
</dbReference>
<dbReference type="InterPro" id="IPR012302">
    <property type="entry name" value="Malic_NAD-bd"/>
</dbReference>
<evidence type="ECO:0000256" key="4">
    <source>
        <dbReference type="PIRSR" id="PIRSR000106-2"/>
    </source>
</evidence>
<dbReference type="AlphaFoldDB" id="A0A239HI82"/>
<dbReference type="InterPro" id="IPR001891">
    <property type="entry name" value="Malic_OxRdtase"/>
</dbReference>
<accession>A0A239HI82</accession>
<feature type="binding site" evidence="5">
    <location>
        <position position="162"/>
    </location>
    <ligand>
        <name>a divalent metal cation</name>
        <dbReference type="ChEBI" id="CHEBI:60240"/>
    </ligand>
</feature>
<evidence type="ECO:0000256" key="3">
    <source>
        <dbReference type="PIRSR" id="PIRSR000106-1"/>
    </source>
</evidence>
<name>A0A239HI82_9ACTN</name>
<evidence type="ECO:0000259" key="7">
    <source>
        <dbReference type="SMART" id="SM00919"/>
    </source>
</evidence>
<feature type="region of interest" description="Disordered" evidence="6">
    <location>
        <begin position="1"/>
        <end position="35"/>
    </location>
</feature>
<dbReference type="PANTHER" id="PTHR43237">
    <property type="entry name" value="NADP-DEPENDENT MALIC ENZYME"/>
    <property type="match status" value="1"/>
</dbReference>
<dbReference type="Gene3D" id="3.40.50.10380">
    <property type="entry name" value="Malic enzyme, N-terminal domain"/>
    <property type="match status" value="1"/>
</dbReference>
<dbReference type="RefSeq" id="WP_089225209.1">
    <property type="nucleotide sequence ID" value="NZ_FZOF01000008.1"/>
</dbReference>
<reference evidence="9 10" key="1">
    <citation type="submission" date="2017-06" db="EMBL/GenBank/DDBJ databases">
        <authorList>
            <person name="Kim H.J."/>
            <person name="Triplett B.A."/>
        </authorList>
    </citation>
    <scope>NUCLEOTIDE SEQUENCE [LARGE SCALE GENOMIC DNA]</scope>
    <source>
        <strain evidence="9 10">CGMCC 4.1858</strain>
    </source>
</reference>
<evidence type="ECO:0000313" key="9">
    <source>
        <dbReference type="EMBL" id="SNS81030.1"/>
    </source>
</evidence>
<evidence type="ECO:0000259" key="8">
    <source>
        <dbReference type="SMART" id="SM01274"/>
    </source>
</evidence>
<dbReference type="SMART" id="SM00919">
    <property type="entry name" value="Malic_M"/>
    <property type="match status" value="1"/>
</dbReference>
<dbReference type="FunFam" id="3.40.50.10380:FF:000003">
    <property type="entry name" value="NADP-dependent malic enzyme"/>
    <property type="match status" value="1"/>
</dbReference>
<dbReference type="PANTHER" id="PTHR43237:SF4">
    <property type="entry name" value="NADP-DEPENDENT MALIC ENZYME"/>
    <property type="match status" value="1"/>
</dbReference>
<dbReference type="Pfam" id="PF00390">
    <property type="entry name" value="malic"/>
    <property type="match status" value="1"/>
</dbReference>
<keyword evidence="2" id="KW-0560">Oxidoreductase</keyword>
<gene>
    <name evidence="9" type="ORF">SAMN05216252_108387</name>
</gene>
<dbReference type="InterPro" id="IPR046346">
    <property type="entry name" value="Aminoacid_DH-like_N_sf"/>
</dbReference>
<dbReference type="InterPro" id="IPR036291">
    <property type="entry name" value="NAD(P)-bd_dom_sf"/>
</dbReference>
<feature type="domain" description="Malic enzyme N-terminal" evidence="8">
    <location>
        <begin position="43"/>
        <end position="176"/>
    </location>
</feature>
<feature type="binding site" evidence="4">
    <location>
        <position position="341"/>
    </location>
    <ligand>
        <name>(S)-malate</name>
        <dbReference type="ChEBI" id="CHEBI:15589"/>
    </ligand>
</feature>
<dbReference type="SUPFAM" id="SSF53223">
    <property type="entry name" value="Aminoacid dehydrogenase-like, N-terminal domain"/>
    <property type="match status" value="1"/>
</dbReference>
<dbReference type="OrthoDB" id="9805787at2"/>
<dbReference type="EMBL" id="FZOF01000008">
    <property type="protein sequence ID" value="SNS81030.1"/>
    <property type="molecule type" value="Genomic_DNA"/>
</dbReference>
<feature type="binding site" evidence="5">
    <location>
        <position position="161"/>
    </location>
    <ligand>
        <name>a divalent metal cation</name>
        <dbReference type="ChEBI" id="CHEBI:60240"/>
    </ligand>
</feature>
<keyword evidence="10" id="KW-1185">Reference proteome</keyword>